<dbReference type="AlphaFoldDB" id="A0A3A9AGW6"/>
<evidence type="ECO:0000256" key="1">
    <source>
        <dbReference type="SAM" id="Coils"/>
    </source>
</evidence>
<accession>A0A3A9AGW6</accession>
<reference evidence="2 3" key="1">
    <citation type="submission" date="2018-09" db="EMBL/GenBank/DDBJ databases">
        <title>Murine metabolic-syndrome-specific gut microbial biobank.</title>
        <authorList>
            <person name="Liu C."/>
        </authorList>
    </citation>
    <scope>NUCLEOTIDE SEQUENCE [LARGE SCALE GENOMIC DNA]</scope>
    <source>
        <strain evidence="2 3">0.1xD8-82</strain>
    </source>
</reference>
<organism evidence="2 3">
    <name type="scientific">Parablautia intestinalis</name>
    <dbReference type="NCBI Taxonomy" id="2320100"/>
    <lineage>
        <taxon>Bacteria</taxon>
        <taxon>Bacillati</taxon>
        <taxon>Bacillota</taxon>
        <taxon>Clostridia</taxon>
        <taxon>Lachnospirales</taxon>
        <taxon>Lachnospiraceae</taxon>
        <taxon>Parablautia</taxon>
    </lineage>
</organism>
<evidence type="ECO:0000313" key="2">
    <source>
        <dbReference type="EMBL" id="RKI90314.1"/>
    </source>
</evidence>
<name>A0A3A9AGW6_9FIRM</name>
<dbReference type="EMBL" id="RAYQ01000015">
    <property type="protein sequence ID" value="RKI90314.1"/>
    <property type="molecule type" value="Genomic_DNA"/>
</dbReference>
<proteinExistence type="predicted"/>
<comment type="caution">
    <text evidence="2">The sequence shown here is derived from an EMBL/GenBank/DDBJ whole genome shotgun (WGS) entry which is preliminary data.</text>
</comment>
<keyword evidence="1" id="KW-0175">Coiled coil</keyword>
<evidence type="ECO:0000313" key="3">
    <source>
        <dbReference type="Proteomes" id="UP000280696"/>
    </source>
</evidence>
<sequence length="100" mass="11289">MIKCYDIMLGSGVVQSLKGYWGIELSPQIVIGEESIDVLCNNNIKIDSSEGDSITLSGPPYVCSKIRYESLKRQYKELRNTLLKLLSEEKISAEDFKNLK</sequence>
<dbReference type="Proteomes" id="UP000280696">
    <property type="component" value="Unassembled WGS sequence"/>
</dbReference>
<keyword evidence="3" id="KW-1185">Reference proteome</keyword>
<gene>
    <name evidence="2" type="ORF">D7V94_14460</name>
</gene>
<protein>
    <submittedName>
        <fullName evidence="2">Uncharacterized protein</fullName>
    </submittedName>
</protein>
<feature type="coiled-coil region" evidence="1">
    <location>
        <begin position="61"/>
        <end position="88"/>
    </location>
</feature>